<dbReference type="AlphaFoldDB" id="A0A2H0RIM4"/>
<proteinExistence type="predicted"/>
<dbReference type="EMBL" id="PCYJ01000007">
    <property type="protein sequence ID" value="PIR45635.1"/>
    <property type="molecule type" value="Genomic_DNA"/>
</dbReference>
<gene>
    <name evidence="2" type="ORF">COV09_00370</name>
</gene>
<dbReference type="Proteomes" id="UP000230906">
    <property type="component" value="Unassembled WGS sequence"/>
</dbReference>
<sequence>MSTWSRGRQFTYLSLVVAVVFVAVGFLLWTYWPVPSCFDGRQNAGEAGVDCGGSCARVCQNQAVPLKILWSRVFEVTAGVYTAVAMVENANLEAGVVVLPYSFRLMDESNLLVTFRQGETYANPGEKFIIVEGGIGTGEGRPTRAFLEFGPHAWQRPPAEAPLLEAPSKILTNERPARLTVTVANRSIIDLPKVEVAAILSDPAGNVLGSGTTFVENLRREAERQAYFAWPEPFSERPALIDIYPRVNVFSLD</sequence>
<keyword evidence="1" id="KW-0812">Transmembrane</keyword>
<accession>A0A2H0RIM4</accession>
<evidence type="ECO:0000313" key="3">
    <source>
        <dbReference type="Proteomes" id="UP000230906"/>
    </source>
</evidence>
<evidence type="ECO:0000313" key="2">
    <source>
        <dbReference type="EMBL" id="PIR45635.1"/>
    </source>
</evidence>
<organism evidence="2 3">
    <name type="scientific">Candidatus Vogelbacteria bacterium CG10_big_fil_rev_8_21_14_0_10_50_13</name>
    <dbReference type="NCBI Taxonomy" id="1975044"/>
    <lineage>
        <taxon>Bacteria</taxon>
        <taxon>Candidatus Vogeliibacteriota</taxon>
    </lineage>
</organism>
<feature type="transmembrane region" description="Helical" evidence="1">
    <location>
        <begin position="12"/>
        <end position="32"/>
    </location>
</feature>
<reference evidence="2 3" key="1">
    <citation type="submission" date="2017-09" db="EMBL/GenBank/DDBJ databases">
        <title>Depth-based differentiation of microbial function through sediment-hosted aquifers and enrichment of novel symbionts in the deep terrestrial subsurface.</title>
        <authorList>
            <person name="Probst A.J."/>
            <person name="Ladd B."/>
            <person name="Jarett J.K."/>
            <person name="Geller-Mcgrath D.E."/>
            <person name="Sieber C.M."/>
            <person name="Emerson J.B."/>
            <person name="Anantharaman K."/>
            <person name="Thomas B.C."/>
            <person name="Malmstrom R."/>
            <person name="Stieglmeier M."/>
            <person name="Klingl A."/>
            <person name="Woyke T."/>
            <person name="Ryan C.M."/>
            <person name="Banfield J.F."/>
        </authorList>
    </citation>
    <scope>NUCLEOTIDE SEQUENCE [LARGE SCALE GENOMIC DNA]</scope>
    <source>
        <strain evidence="2">CG10_big_fil_rev_8_21_14_0_10_50_13</strain>
    </source>
</reference>
<comment type="caution">
    <text evidence="2">The sequence shown here is derived from an EMBL/GenBank/DDBJ whole genome shotgun (WGS) entry which is preliminary data.</text>
</comment>
<keyword evidence="1" id="KW-1133">Transmembrane helix</keyword>
<name>A0A2H0RIM4_9BACT</name>
<evidence type="ECO:0000256" key="1">
    <source>
        <dbReference type="SAM" id="Phobius"/>
    </source>
</evidence>
<protein>
    <submittedName>
        <fullName evidence="2">Uncharacterized protein</fullName>
    </submittedName>
</protein>
<keyword evidence="1" id="KW-0472">Membrane</keyword>